<dbReference type="Proteomes" id="UP000011777">
    <property type="component" value="Unassembled WGS sequence"/>
</dbReference>
<dbReference type="PANTHER" id="PTHR40470">
    <property type="entry name" value="PHYTANOYL-COA DIOXYGENASE FAMILY PROTEIN (AFU_ORTHOLOGUE AFUA_2G15850)"/>
    <property type="match status" value="1"/>
</dbReference>
<sequence>MPAAISQKYHDEIERDGFTIIRNFLSPQEIETYTKASEALVQYARDGKWAHCRTTNKQFPPWPKNTNPDIWGISGLLHPDLGDMSTPFHTLYADEKMLAIVCDILQVDKSQLSMELLNMLINPLTDFELDWHRDTIKPEVSPEEEAEDLLKFPYAGAQFNLALTEDSCLIAVPGSHKRVRTEEEREKTVDPSRRKEFISGQVVVDLHPGDLIFYNNNILHRAAYSSKNKRLTLHGSYGNVEQGKSRAKGILQHGVAEWLPRLNTDGNENLTMLKEKLMGLVKEFEGVDLGYALDG</sequence>
<dbReference type="InterPro" id="IPR008775">
    <property type="entry name" value="Phytyl_CoA_dOase-like"/>
</dbReference>
<dbReference type="Pfam" id="PF05721">
    <property type="entry name" value="PhyH"/>
    <property type="match status" value="1"/>
</dbReference>
<organism evidence="1 2">
    <name type="scientific">Candida maltosa (strain Xu316)</name>
    <name type="common">Yeast</name>
    <dbReference type="NCBI Taxonomy" id="1245528"/>
    <lineage>
        <taxon>Eukaryota</taxon>
        <taxon>Fungi</taxon>
        <taxon>Dikarya</taxon>
        <taxon>Ascomycota</taxon>
        <taxon>Saccharomycotina</taxon>
        <taxon>Pichiomycetes</taxon>
        <taxon>Debaryomycetaceae</taxon>
        <taxon>Candida/Lodderomyces clade</taxon>
        <taxon>Candida</taxon>
    </lineage>
</organism>
<dbReference type="Gene3D" id="2.60.120.620">
    <property type="entry name" value="q2cbj1_9rhob like domain"/>
    <property type="match status" value="1"/>
</dbReference>
<evidence type="ECO:0000313" key="2">
    <source>
        <dbReference type="Proteomes" id="UP000011777"/>
    </source>
</evidence>
<evidence type="ECO:0000313" key="1">
    <source>
        <dbReference type="EMBL" id="EMG46523.1"/>
    </source>
</evidence>
<dbReference type="OMA" id="SFARCYF"/>
<evidence type="ECO:0008006" key="3">
    <source>
        <dbReference type="Google" id="ProtNLM"/>
    </source>
</evidence>
<comment type="caution">
    <text evidence="1">The sequence shown here is derived from an EMBL/GenBank/DDBJ whole genome shotgun (WGS) entry which is preliminary data.</text>
</comment>
<proteinExistence type="predicted"/>
<dbReference type="STRING" id="1245528.M3J3P9"/>
<dbReference type="EMBL" id="AOGT01001976">
    <property type="protein sequence ID" value="EMG46523.1"/>
    <property type="molecule type" value="Genomic_DNA"/>
</dbReference>
<name>M3J3P9_CANMX</name>
<reference evidence="1 2" key="1">
    <citation type="submission" date="2013-02" db="EMBL/GenBank/DDBJ databases">
        <title>Genome sequence of Candida maltosa Xu316, a potential industrial strain for xylitol and ethanol production.</title>
        <authorList>
            <person name="Yu J."/>
            <person name="Wang Q."/>
            <person name="Geng X."/>
            <person name="Bao W."/>
            <person name="He P."/>
            <person name="Cai J."/>
        </authorList>
    </citation>
    <scope>NUCLEOTIDE SEQUENCE [LARGE SCALE GENOMIC DNA]</scope>
    <source>
        <strain evidence="2">Xu316</strain>
    </source>
</reference>
<dbReference type="PANTHER" id="PTHR40470:SF1">
    <property type="entry name" value="PHYTANOYL-COA DIOXYGENASE FAMILY PROTEIN (AFU_ORTHOLOGUE AFUA_2G15850)"/>
    <property type="match status" value="1"/>
</dbReference>
<protein>
    <recommendedName>
        <fullName evidence="3">Phytanoyl-CoA dioxygenase</fullName>
    </recommendedName>
</protein>
<dbReference type="eggNOG" id="ENOG502RXJG">
    <property type="taxonomic scope" value="Eukaryota"/>
</dbReference>
<dbReference type="HOGENOM" id="CLU_056749_0_0_1"/>
<dbReference type="AlphaFoldDB" id="M3J3P9"/>
<dbReference type="SUPFAM" id="SSF51197">
    <property type="entry name" value="Clavaminate synthase-like"/>
    <property type="match status" value="1"/>
</dbReference>
<gene>
    <name evidence="1" type="ORF">G210_3232</name>
</gene>
<accession>M3J3P9</accession>
<dbReference type="OrthoDB" id="2106152at2759"/>
<keyword evidence="2" id="KW-1185">Reference proteome</keyword>